<comment type="caution">
    <text evidence="2">The sequence shown here is derived from an EMBL/GenBank/DDBJ whole genome shotgun (WGS) entry which is preliminary data.</text>
</comment>
<reference evidence="2" key="1">
    <citation type="journal article" date="2022" name="bioRxiv">
        <title>Genomics of Preaxostyla Flagellates Illuminates Evolutionary Transitions and the Path Towards Mitochondrial Loss.</title>
        <authorList>
            <person name="Novak L.V.F."/>
            <person name="Treitli S.C."/>
            <person name="Pyrih J."/>
            <person name="Halakuc P."/>
            <person name="Pipaliya S.V."/>
            <person name="Vacek V."/>
            <person name="Brzon O."/>
            <person name="Soukal P."/>
            <person name="Eme L."/>
            <person name="Dacks J.B."/>
            <person name="Karnkowska A."/>
            <person name="Elias M."/>
            <person name="Hampl V."/>
        </authorList>
    </citation>
    <scope>NUCLEOTIDE SEQUENCE</scope>
    <source>
        <strain evidence="2">RCP-MX</strain>
    </source>
</reference>
<keyword evidence="3" id="KW-1185">Reference proteome</keyword>
<proteinExistence type="predicted"/>
<feature type="region of interest" description="Disordered" evidence="1">
    <location>
        <begin position="129"/>
        <end position="176"/>
    </location>
</feature>
<feature type="region of interest" description="Disordered" evidence="1">
    <location>
        <begin position="1"/>
        <end position="103"/>
    </location>
</feature>
<organism evidence="2 3">
    <name type="scientific">Paratrimastix pyriformis</name>
    <dbReference type="NCBI Taxonomy" id="342808"/>
    <lineage>
        <taxon>Eukaryota</taxon>
        <taxon>Metamonada</taxon>
        <taxon>Preaxostyla</taxon>
        <taxon>Paratrimastigidae</taxon>
        <taxon>Paratrimastix</taxon>
    </lineage>
</organism>
<evidence type="ECO:0000313" key="2">
    <source>
        <dbReference type="EMBL" id="KAJ4454423.1"/>
    </source>
</evidence>
<protein>
    <submittedName>
        <fullName evidence="2">Uncharacterized protein</fullName>
    </submittedName>
</protein>
<dbReference type="EMBL" id="JAPMOS010000158">
    <property type="protein sequence ID" value="KAJ4454423.1"/>
    <property type="molecule type" value="Genomic_DNA"/>
</dbReference>
<accession>A0ABQ8U4Y6</accession>
<sequence>MTRRKNTIVVSESGPAQVLPPRISNQLIFPVRSEHPASAGAGGAATSTSTTAAPPCDAPEKPTYKDVSGPSTSPSPSGGSFASGPGMSNHPTATRREELGPDPLLGLELVEISEDEDEDAEMIHLFEDETDEEPQGSAAPATAPETGPAPQSTQQVTPSVDAAAPGGPPTLGPADSPCLLRLEALLDAQTQEITRQMQEATHQFQGLLMRMEAFETRVSRQMPCLLEVAAMPMLMGHLRQNLDGFCCSRPVRGRAFFLKDERDALLARAQALEREPGDHQAAAAELKARAQASLGRTPQLAALARKLGQSLEACEVDYMCHVDAQPSLHHPNAPPAAPDPSEGYCLAEWTLLSLSRRLKRLKGESILTHKVLQLERQARILRLRHYLRTGRDLTRPVRYALLMVRSRELSYAEARLPEVFAGHPGAFPHMEALLRDKCLGFLPVRVPDDVHDAPAPPALPTRS</sequence>
<feature type="compositionally biased region" description="Low complexity" evidence="1">
    <location>
        <begin position="138"/>
        <end position="150"/>
    </location>
</feature>
<name>A0ABQ8U4Y6_9EUKA</name>
<dbReference type="Proteomes" id="UP001141327">
    <property type="component" value="Unassembled WGS sequence"/>
</dbReference>
<gene>
    <name evidence="2" type="ORF">PAPYR_10874</name>
</gene>
<feature type="compositionally biased region" description="Low complexity" evidence="1">
    <location>
        <begin position="36"/>
        <end position="55"/>
    </location>
</feature>
<feature type="compositionally biased region" description="Low complexity" evidence="1">
    <location>
        <begin position="68"/>
        <end position="88"/>
    </location>
</feature>
<evidence type="ECO:0000313" key="3">
    <source>
        <dbReference type="Proteomes" id="UP001141327"/>
    </source>
</evidence>
<evidence type="ECO:0000256" key="1">
    <source>
        <dbReference type="SAM" id="MobiDB-lite"/>
    </source>
</evidence>